<keyword evidence="2" id="KW-1185">Reference proteome</keyword>
<evidence type="ECO:0000313" key="2">
    <source>
        <dbReference type="Proteomes" id="UP000689195"/>
    </source>
</evidence>
<organism evidence="1 2">
    <name type="scientific">Paramecium pentaurelia</name>
    <dbReference type="NCBI Taxonomy" id="43138"/>
    <lineage>
        <taxon>Eukaryota</taxon>
        <taxon>Sar</taxon>
        <taxon>Alveolata</taxon>
        <taxon>Ciliophora</taxon>
        <taxon>Intramacronucleata</taxon>
        <taxon>Oligohymenophorea</taxon>
        <taxon>Peniculida</taxon>
        <taxon>Parameciidae</taxon>
        <taxon>Paramecium</taxon>
    </lineage>
</organism>
<name>A0A8S1XQF3_9CILI</name>
<sequence length="38" mass="4517">MMTTRIKSKNEQFDNVNLLMEIVRLKLIISVKKNLQLL</sequence>
<reference evidence="1" key="1">
    <citation type="submission" date="2021-01" db="EMBL/GenBank/DDBJ databases">
        <authorList>
            <consortium name="Genoscope - CEA"/>
            <person name="William W."/>
        </authorList>
    </citation>
    <scope>NUCLEOTIDE SEQUENCE</scope>
</reference>
<comment type="caution">
    <text evidence="1">The sequence shown here is derived from an EMBL/GenBank/DDBJ whole genome shotgun (WGS) entry which is preliminary data.</text>
</comment>
<dbReference type="EMBL" id="CAJJDO010000133">
    <property type="protein sequence ID" value="CAD8203409.1"/>
    <property type="molecule type" value="Genomic_DNA"/>
</dbReference>
<gene>
    <name evidence="1" type="ORF">PPENT_87.1.T1330185</name>
</gene>
<dbReference type="Proteomes" id="UP000689195">
    <property type="component" value="Unassembled WGS sequence"/>
</dbReference>
<dbReference type="AlphaFoldDB" id="A0A8S1XQF3"/>
<proteinExistence type="predicted"/>
<protein>
    <submittedName>
        <fullName evidence="1">Uncharacterized protein</fullName>
    </submittedName>
</protein>
<evidence type="ECO:0000313" key="1">
    <source>
        <dbReference type="EMBL" id="CAD8203409.1"/>
    </source>
</evidence>
<accession>A0A8S1XQF3</accession>